<sequence length="372" mass="40113">MAPRINIPPITRAILSAICALSFLNGVARWRQYEGSSGAPIPYLSLVPSNILFYPWTLVTATFVEHNIFTVVITGATVFYGGKYLERAWGSREFAKFILVVALVPNIVMVFLYILWSNIVSDSAIAFKGISGGISIQAAFLVAFKQLVPEHTVTILKGIVKMRVKHFPALFLLLNAIGGIILGTDVALNLSWLGLLSSWTYLRFYKRQPDLSGTSTNGLGIKGDASETFAFANFFPDAIQPPISFVTDKIYSILIALCICTPFSEEDIASGNEQAMARGEAGLPSLLNNGRMGGGRGTGKREEAERRRALALKALDQRLQAAAPSRPAQQTASSGPSSQAIPPRQPSPQPAAPSIAPGQSMLGETNYTPDHS</sequence>
<feature type="transmembrane region" description="Helical" evidence="6">
    <location>
        <begin position="94"/>
        <end position="119"/>
    </location>
</feature>
<evidence type="ECO:0000313" key="7">
    <source>
        <dbReference type="EMBL" id="KKZ67131.1"/>
    </source>
</evidence>
<dbReference type="VEuPathDB" id="FungiDB:EMCG_07190"/>
<dbReference type="FunFam" id="1.20.1540.10:FF:000004">
    <property type="entry name" value="Transmembrane protein 115"/>
    <property type="match status" value="1"/>
</dbReference>
<dbReference type="Gene3D" id="1.20.1540.10">
    <property type="entry name" value="Rhomboid-like"/>
    <property type="match status" value="1"/>
</dbReference>
<evidence type="ECO:0008006" key="9">
    <source>
        <dbReference type="Google" id="ProtNLM"/>
    </source>
</evidence>
<dbReference type="Pfam" id="PF08551">
    <property type="entry name" value="DUF1751"/>
    <property type="match status" value="1"/>
</dbReference>
<accession>A0A0G2JBA3</accession>
<comment type="subcellular location">
    <subcellularLocation>
        <location evidence="1">Membrane</location>
        <topology evidence="1">Multi-pass membrane protein</topology>
    </subcellularLocation>
</comment>
<dbReference type="InterPro" id="IPR035952">
    <property type="entry name" value="Rhomboid-like_sf"/>
</dbReference>
<organism evidence="7 8">
    <name type="scientific">[Emmonsia] crescens</name>
    <dbReference type="NCBI Taxonomy" id="73230"/>
    <lineage>
        <taxon>Eukaryota</taxon>
        <taxon>Fungi</taxon>
        <taxon>Dikarya</taxon>
        <taxon>Ascomycota</taxon>
        <taxon>Pezizomycotina</taxon>
        <taxon>Eurotiomycetes</taxon>
        <taxon>Eurotiomycetidae</taxon>
        <taxon>Onygenales</taxon>
        <taxon>Ajellomycetaceae</taxon>
        <taxon>Emergomyces</taxon>
    </lineage>
</organism>
<dbReference type="InterPro" id="IPR013861">
    <property type="entry name" value="TMEM115/Pdh1/Rbl19"/>
</dbReference>
<dbReference type="PANTHER" id="PTHR13377:SF3">
    <property type="entry name" value="TRANSMEMBRANE PROTEIN 115"/>
    <property type="match status" value="1"/>
</dbReference>
<dbReference type="AlphaFoldDB" id="A0A0G2JBA3"/>
<keyword evidence="2 6" id="KW-0812">Transmembrane</keyword>
<feature type="transmembrane region" description="Helical" evidence="6">
    <location>
        <begin position="125"/>
        <end position="148"/>
    </location>
</feature>
<keyword evidence="4 6" id="KW-0472">Membrane</keyword>
<feature type="region of interest" description="Disordered" evidence="5">
    <location>
        <begin position="281"/>
        <end position="305"/>
    </location>
</feature>
<evidence type="ECO:0000313" key="8">
    <source>
        <dbReference type="Proteomes" id="UP000034164"/>
    </source>
</evidence>
<dbReference type="OrthoDB" id="73612at2759"/>
<feature type="transmembrane region" description="Helical" evidence="6">
    <location>
        <begin position="169"/>
        <end position="202"/>
    </location>
</feature>
<evidence type="ECO:0000256" key="6">
    <source>
        <dbReference type="SAM" id="Phobius"/>
    </source>
</evidence>
<evidence type="ECO:0000256" key="5">
    <source>
        <dbReference type="SAM" id="MobiDB-lite"/>
    </source>
</evidence>
<dbReference type="PANTHER" id="PTHR13377">
    <property type="entry name" value="PLACENTAL PROTEIN 6"/>
    <property type="match status" value="1"/>
</dbReference>
<reference evidence="8" key="1">
    <citation type="journal article" date="2015" name="PLoS Genet.">
        <title>The dynamic genome and transcriptome of the human fungal pathogen Blastomyces and close relative Emmonsia.</title>
        <authorList>
            <person name="Munoz J.F."/>
            <person name="Gauthier G.M."/>
            <person name="Desjardins C.A."/>
            <person name="Gallo J.E."/>
            <person name="Holder J."/>
            <person name="Sullivan T.D."/>
            <person name="Marty A.J."/>
            <person name="Carmen J.C."/>
            <person name="Chen Z."/>
            <person name="Ding L."/>
            <person name="Gujja S."/>
            <person name="Magrini V."/>
            <person name="Misas E."/>
            <person name="Mitreva M."/>
            <person name="Priest M."/>
            <person name="Saif S."/>
            <person name="Whiston E.A."/>
            <person name="Young S."/>
            <person name="Zeng Q."/>
            <person name="Goldman W.E."/>
            <person name="Mardis E.R."/>
            <person name="Taylor J.W."/>
            <person name="McEwen J.G."/>
            <person name="Clay O.K."/>
            <person name="Klein B.S."/>
            <person name="Cuomo C.A."/>
        </authorList>
    </citation>
    <scope>NUCLEOTIDE SEQUENCE [LARGE SCALE GENOMIC DNA]</scope>
    <source>
        <strain evidence="8">UAMH 3008</strain>
    </source>
</reference>
<dbReference type="SMART" id="SM01160">
    <property type="entry name" value="DUF1751"/>
    <property type="match status" value="1"/>
</dbReference>
<dbReference type="GO" id="GO:0006890">
    <property type="term" value="P:retrograde vesicle-mediated transport, Golgi to endoplasmic reticulum"/>
    <property type="evidence" value="ECO:0007669"/>
    <property type="project" value="InterPro"/>
</dbReference>
<proteinExistence type="predicted"/>
<evidence type="ECO:0000256" key="2">
    <source>
        <dbReference type="ARBA" id="ARBA00022692"/>
    </source>
</evidence>
<name>A0A0G2JBA3_9EURO</name>
<gene>
    <name evidence="7" type="ORF">EMCG_07190</name>
</gene>
<comment type="caution">
    <text evidence="7">The sequence shown here is derived from an EMBL/GenBank/DDBJ whole genome shotgun (WGS) entry which is preliminary data.</text>
</comment>
<feature type="transmembrane region" description="Helical" evidence="6">
    <location>
        <begin position="53"/>
        <end position="82"/>
    </location>
</feature>
<dbReference type="EMBL" id="LCZI01000331">
    <property type="protein sequence ID" value="KKZ67131.1"/>
    <property type="molecule type" value="Genomic_DNA"/>
</dbReference>
<dbReference type="GO" id="GO:0005794">
    <property type="term" value="C:Golgi apparatus"/>
    <property type="evidence" value="ECO:0007669"/>
    <property type="project" value="TreeGrafter"/>
</dbReference>
<feature type="region of interest" description="Disordered" evidence="5">
    <location>
        <begin position="319"/>
        <end position="372"/>
    </location>
</feature>
<evidence type="ECO:0000256" key="4">
    <source>
        <dbReference type="ARBA" id="ARBA00023136"/>
    </source>
</evidence>
<dbReference type="GO" id="GO:0016020">
    <property type="term" value="C:membrane"/>
    <property type="evidence" value="ECO:0007669"/>
    <property type="project" value="UniProtKB-SubCell"/>
</dbReference>
<dbReference type="Proteomes" id="UP000034164">
    <property type="component" value="Unassembled WGS sequence"/>
</dbReference>
<dbReference type="SUPFAM" id="SSF144091">
    <property type="entry name" value="Rhomboid-like"/>
    <property type="match status" value="1"/>
</dbReference>
<evidence type="ECO:0000256" key="1">
    <source>
        <dbReference type="ARBA" id="ARBA00004141"/>
    </source>
</evidence>
<protein>
    <recommendedName>
        <fullName evidence="9">Rhomboid family protein</fullName>
    </recommendedName>
</protein>
<feature type="compositionally biased region" description="Polar residues" evidence="5">
    <location>
        <begin position="362"/>
        <end position="372"/>
    </location>
</feature>
<keyword evidence="3 6" id="KW-1133">Transmembrane helix</keyword>
<evidence type="ECO:0000256" key="3">
    <source>
        <dbReference type="ARBA" id="ARBA00022989"/>
    </source>
</evidence>